<evidence type="ECO:0000313" key="3">
    <source>
        <dbReference type="Proteomes" id="UP000238565"/>
    </source>
</evidence>
<evidence type="ECO:0000313" key="2">
    <source>
        <dbReference type="EMBL" id="PPZ90759.1"/>
    </source>
</evidence>
<proteinExistence type="predicted"/>
<dbReference type="Pfam" id="PF13566">
    <property type="entry name" value="DUF4130"/>
    <property type="match status" value="1"/>
</dbReference>
<feature type="domain" description="DUF4130" evidence="1">
    <location>
        <begin position="85"/>
        <end position="252"/>
    </location>
</feature>
<dbReference type="InterPro" id="IPR025404">
    <property type="entry name" value="DUF4130"/>
</dbReference>
<accession>A0A2S7I2M3</accession>
<gene>
    <name evidence="2" type="ORF">C3729_11325</name>
</gene>
<name>A0A2S7I2M3_9FLAO</name>
<dbReference type="RefSeq" id="WP_104794259.1">
    <property type="nucleotide sequence ID" value="NZ_PTPZ01000008.1"/>
</dbReference>
<dbReference type="Proteomes" id="UP000238565">
    <property type="component" value="Unassembled WGS sequence"/>
</dbReference>
<protein>
    <submittedName>
        <fullName evidence="2">DNA metabolism protein</fullName>
    </submittedName>
</protein>
<reference evidence="2 3" key="1">
    <citation type="submission" date="2018-02" db="EMBL/GenBank/DDBJ databases">
        <title>Draft genome sequence of bacterial isolates from marine environment.</title>
        <authorList>
            <person name="Singh S.K."/>
            <person name="Hill R."/>
            <person name="Major S."/>
            <person name="Cai H."/>
            <person name="Li Y."/>
        </authorList>
    </citation>
    <scope>NUCLEOTIDE SEQUENCE [LARGE SCALE GENOMIC DNA]</scope>
    <source>
        <strain evidence="2 3">IMET F</strain>
    </source>
</reference>
<dbReference type="EMBL" id="PTPZ01000008">
    <property type="protein sequence ID" value="PPZ90759.1"/>
    <property type="molecule type" value="Genomic_DNA"/>
</dbReference>
<dbReference type="NCBIfam" id="TIGR03915">
    <property type="entry name" value="SAM_7_link_chp"/>
    <property type="match status" value="1"/>
</dbReference>
<sequence>MTTLLYDSTFEGLFTAIFEVFEYKYDVVEIVAQQNYSQENFFAETHEVITDFNKSDRVLKKIEENLGKQGISQLMMVYFSERKDLERLILSAIQHSIKHPKQNILQDFGNDDILEISKICRSVSRERHRMLAFVRFELLQDEVYFAKIEPDFNVLPLIRKHFKERYADQKWMIFDLKRHYGIFYDLKEVHFFTPDSSQLQNFRNSEQFHHEEEKKYQKLWQSYFVKTGIPERKNMKLHIQWVPKRYWKYLTEKF</sequence>
<dbReference type="InterPro" id="IPR023875">
    <property type="entry name" value="DNA_repair_put"/>
</dbReference>
<organism evidence="2 3">
    <name type="scientific">Cloacibacterium normanense</name>
    <dbReference type="NCBI Taxonomy" id="237258"/>
    <lineage>
        <taxon>Bacteria</taxon>
        <taxon>Pseudomonadati</taxon>
        <taxon>Bacteroidota</taxon>
        <taxon>Flavobacteriia</taxon>
        <taxon>Flavobacteriales</taxon>
        <taxon>Weeksellaceae</taxon>
    </lineage>
</organism>
<dbReference type="AlphaFoldDB" id="A0A2S7I2M3"/>
<evidence type="ECO:0000259" key="1">
    <source>
        <dbReference type="Pfam" id="PF13566"/>
    </source>
</evidence>
<comment type="caution">
    <text evidence="2">The sequence shown here is derived from an EMBL/GenBank/DDBJ whole genome shotgun (WGS) entry which is preliminary data.</text>
</comment>